<keyword evidence="3" id="KW-0540">Nuclease</keyword>
<evidence type="ECO:0000256" key="4">
    <source>
        <dbReference type="ARBA" id="ARBA00022723"/>
    </source>
</evidence>
<dbReference type="CDD" id="cd18741">
    <property type="entry name" value="PIN_VapC4-5_FitB-like"/>
    <property type="match status" value="1"/>
</dbReference>
<reference evidence="8" key="1">
    <citation type="submission" date="2015-09" db="EMBL/GenBank/DDBJ databases">
        <authorList>
            <person name="Jackson K.R."/>
            <person name="Lunt B.L."/>
            <person name="Fisher J.N.B."/>
            <person name="Gardner A.V."/>
            <person name="Bailey M.E."/>
            <person name="Deus L.M."/>
            <person name="Earl A.S."/>
            <person name="Gibby P.D."/>
            <person name="Hartmann K.A."/>
            <person name="Liu J.E."/>
            <person name="Manci A.M."/>
            <person name="Nielsen D.A."/>
            <person name="Solomon M.B."/>
            <person name="Breakwell D.P."/>
            <person name="Burnett S.H."/>
            <person name="Grose J.H."/>
        </authorList>
    </citation>
    <scope>NUCLEOTIDE SEQUENCE</scope>
    <source>
        <strain evidence="8">7805</strain>
    </source>
</reference>
<dbReference type="RefSeq" id="WP_227365720.1">
    <property type="nucleotide sequence ID" value="NZ_JBEIHM010000003.1"/>
</dbReference>
<sequence length="128" mass="14945">MESILIDTDILIDFANNDIIAQELLVQESQKSLLTISIITKLELMVGCRNKRELESLEKFLKQFIILQLNQQISVRAEQLINYYYLSHGLLIPDALISATAIEYKIPLLSKNQRDYRFISELNLWKYP</sequence>
<evidence type="ECO:0000256" key="2">
    <source>
        <dbReference type="ARBA" id="ARBA00022649"/>
    </source>
</evidence>
<organism evidence="8">
    <name type="scientific">Planktothrix agardhii</name>
    <name type="common">Oscillatoria agardhii</name>
    <dbReference type="NCBI Taxonomy" id="1160"/>
    <lineage>
        <taxon>Bacteria</taxon>
        <taxon>Bacillati</taxon>
        <taxon>Cyanobacteriota</taxon>
        <taxon>Cyanophyceae</taxon>
        <taxon>Oscillatoriophycideae</taxon>
        <taxon>Oscillatoriales</taxon>
        <taxon>Microcoleaceae</taxon>
        <taxon>Planktothrix</taxon>
    </lineage>
</organism>
<protein>
    <submittedName>
        <fullName evidence="8">PIN-domain protein</fullName>
    </submittedName>
</protein>
<dbReference type="Pfam" id="PF01850">
    <property type="entry name" value="PIN"/>
    <property type="match status" value="1"/>
</dbReference>
<accession>A0A1J1JAY3</accession>
<evidence type="ECO:0000256" key="7">
    <source>
        <dbReference type="ARBA" id="ARBA00038093"/>
    </source>
</evidence>
<dbReference type="PANTHER" id="PTHR33653">
    <property type="entry name" value="RIBONUCLEASE VAPC2"/>
    <property type="match status" value="1"/>
</dbReference>
<dbReference type="GeneID" id="77289523"/>
<keyword evidence="5" id="KW-0378">Hydrolase</keyword>
<dbReference type="GO" id="GO:0004518">
    <property type="term" value="F:nuclease activity"/>
    <property type="evidence" value="ECO:0007669"/>
    <property type="project" value="UniProtKB-KW"/>
</dbReference>
<dbReference type="Gene3D" id="3.40.50.1010">
    <property type="entry name" value="5'-nuclease"/>
    <property type="match status" value="1"/>
</dbReference>
<evidence type="ECO:0000256" key="1">
    <source>
        <dbReference type="ARBA" id="ARBA00001946"/>
    </source>
</evidence>
<dbReference type="PANTHER" id="PTHR33653:SF1">
    <property type="entry name" value="RIBONUCLEASE VAPC2"/>
    <property type="match status" value="1"/>
</dbReference>
<dbReference type="InterPro" id="IPR029060">
    <property type="entry name" value="PIN-like_dom_sf"/>
</dbReference>
<evidence type="ECO:0000256" key="3">
    <source>
        <dbReference type="ARBA" id="ARBA00022722"/>
    </source>
</evidence>
<dbReference type="GO" id="GO:0016787">
    <property type="term" value="F:hydrolase activity"/>
    <property type="evidence" value="ECO:0007669"/>
    <property type="project" value="UniProtKB-KW"/>
</dbReference>
<comment type="cofactor">
    <cofactor evidence="1">
        <name>Mg(2+)</name>
        <dbReference type="ChEBI" id="CHEBI:18420"/>
    </cofactor>
</comment>
<dbReference type="InterPro" id="IPR002716">
    <property type="entry name" value="PIN_dom"/>
</dbReference>
<keyword evidence="2" id="KW-1277">Toxin-antitoxin system</keyword>
<dbReference type="AlphaFoldDB" id="A0A1J1JAY3"/>
<keyword evidence="4" id="KW-0479">Metal-binding</keyword>
<keyword evidence="6" id="KW-0460">Magnesium</keyword>
<evidence type="ECO:0000313" key="8">
    <source>
        <dbReference type="EMBL" id="CUM58167.1"/>
    </source>
</evidence>
<gene>
    <name evidence="8" type="primary">cyl</name>
    <name evidence="8" type="ORF">PLAM_0200</name>
</gene>
<dbReference type="GO" id="GO:0046872">
    <property type="term" value="F:metal ion binding"/>
    <property type="evidence" value="ECO:0007669"/>
    <property type="project" value="UniProtKB-KW"/>
</dbReference>
<evidence type="ECO:0000256" key="5">
    <source>
        <dbReference type="ARBA" id="ARBA00022801"/>
    </source>
</evidence>
<comment type="similarity">
    <text evidence="7">Belongs to the PINc/VapC protein family.</text>
</comment>
<name>A0A1J1JAY3_PLAAG</name>
<dbReference type="InterPro" id="IPR050556">
    <property type="entry name" value="Type_II_TA_system_RNase"/>
</dbReference>
<proteinExistence type="inferred from homology"/>
<dbReference type="EMBL" id="LO018304">
    <property type="protein sequence ID" value="CUM58167.1"/>
    <property type="molecule type" value="Genomic_DNA"/>
</dbReference>
<dbReference type="SUPFAM" id="SSF88723">
    <property type="entry name" value="PIN domain-like"/>
    <property type="match status" value="1"/>
</dbReference>
<evidence type="ECO:0000256" key="6">
    <source>
        <dbReference type="ARBA" id="ARBA00022842"/>
    </source>
</evidence>